<feature type="compositionally biased region" description="Low complexity" evidence="1">
    <location>
        <begin position="21"/>
        <end position="35"/>
    </location>
</feature>
<dbReference type="AlphaFoldDB" id="A0A7J7E6W1"/>
<keyword evidence="3" id="KW-1185">Reference proteome</keyword>
<evidence type="ECO:0000313" key="3">
    <source>
        <dbReference type="Proteomes" id="UP000551758"/>
    </source>
</evidence>
<feature type="region of interest" description="Disordered" evidence="1">
    <location>
        <begin position="1"/>
        <end position="35"/>
    </location>
</feature>
<organism evidence="2 3">
    <name type="scientific">Diceros bicornis minor</name>
    <name type="common">South-central black rhinoceros</name>
    <dbReference type="NCBI Taxonomy" id="77932"/>
    <lineage>
        <taxon>Eukaryota</taxon>
        <taxon>Metazoa</taxon>
        <taxon>Chordata</taxon>
        <taxon>Craniata</taxon>
        <taxon>Vertebrata</taxon>
        <taxon>Euteleostomi</taxon>
        <taxon>Mammalia</taxon>
        <taxon>Eutheria</taxon>
        <taxon>Laurasiatheria</taxon>
        <taxon>Perissodactyla</taxon>
        <taxon>Rhinocerotidae</taxon>
        <taxon>Diceros</taxon>
    </lineage>
</organism>
<dbReference type="EMBL" id="JACDTQ010003959">
    <property type="protein sequence ID" value="KAF5911439.1"/>
    <property type="molecule type" value="Genomic_DNA"/>
</dbReference>
<protein>
    <submittedName>
        <fullName evidence="2">Uncharacterized protein</fullName>
    </submittedName>
</protein>
<gene>
    <name evidence="2" type="ORF">HPG69_004360</name>
</gene>
<accession>A0A7J7E6W1</accession>
<name>A0A7J7E6W1_DICBM</name>
<evidence type="ECO:0000313" key="2">
    <source>
        <dbReference type="EMBL" id="KAF5911439.1"/>
    </source>
</evidence>
<feature type="compositionally biased region" description="Pro residues" evidence="1">
    <location>
        <begin position="160"/>
        <end position="170"/>
    </location>
</feature>
<comment type="caution">
    <text evidence="2">The sequence shown here is derived from an EMBL/GenBank/DDBJ whole genome shotgun (WGS) entry which is preliminary data.</text>
</comment>
<proteinExistence type="predicted"/>
<reference evidence="2 3" key="1">
    <citation type="journal article" date="2020" name="Mol. Biol. Evol.">
        <title>Interspecific Gene Flow and the Evolution of Specialization in Black and White Rhinoceros.</title>
        <authorList>
            <person name="Moodley Y."/>
            <person name="Westbury M.V."/>
            <person name="Russo I.M."/>
            <person name="Gopalakrishnan S."/>
            <person name="Rakotoarivelo A."/>
            <person name="Olsen R.A."/>
            <person name="Prost S."/>
            <person name="Tunstall T."/>
            <person name="Ryder O.A."/>
            <person name="Dalen L."/>
            <person name="Bruford M.W."/>
        </authorList>
    </citation>
    <scope>NUCLEOTIDE SEQUENCE [LARGE SCALE GENOMIC DNA]</scope>
    <source>
        <strain evidence="2">SBR-YM</strain>
        <tissue evidence="2">Skin</tissue>
    </source>
</reference>
<feature type="region of interest" description="Disordered" evidence="1">
    <location>
        <begin position="131"/>
        <end position="170"/>
    </location>
</feature>
<sequence>MGLGPGDRPGSPGREGRARGGSEAAGSSGSLRLGPPVGVPVGWGWGNAVSDCATLGAPPFHCVWTSGFEVAALARPPPASPPGAGRNRQAGPCPCFVAKRLLQRLIGPRRWGDRSPLICELQRAQRFIHKSAPGAALAAPEPWGPRSRGAGRRRGGPAPCTSPPRGRPGN</sequence>
<evidence type="ECO:0000256" key="1">
    <source>
        <dbReference type="SAM" id="MobiDB-lite"/>
    </source>
</evidence>
<dbReference type="Proteomes" id="UP000551758">
    <property type="component" value="Unassembled WGS sequence"/>
</dbReference>